<accession>A0A4D4J9C5</accession>
<comment type="subcellular location">
    <subcellularLocation>
        <location evidence="1">Cell envelope</location>
    </subcellularLocation>
</comment>
<evidence type="ECO:0000313" key="4">
    <source>
        <dbReference type="EMBL" id="GDY32154.1"/>
    </source>
</evidence>
<dbReference type="SUPFAM" id="SSF53822">
    <property type="entry name" value="Periplasmic binding protein-like I"/>
    <property type="match status" value="1"/>
</dbReference>
<dbReference type="PANTHER" id="PTHR30036:SF7">
    <property type="entry name" value="ABC TRANSPORTER PERIPLASMIC-BINDING PROTEIN YPHF"/>
    <property type="match status" value="1"/>
</dbReference>
<dbReference type="OrthoDB" id="257716at2"/>
<comment type="similarity">
    <text evidence="2">Belongs to the bacterial solute-binding protein 2 family.</text>
</comment>
<evidence type="ECO:0000256" key="2">
    <source>
        <dbReference type="ARBA" id="ARBA00007639"/>
    </source>
</evidence>
<dbReference type="RefSeq" id="WP_137815186.1">
    <property type="nucleotide sequence ID" value="NZ_BJFL01000021.1"/>
</dbReference>
<dbReference type="AlphaFoldDB" id="A0A4D4J9C5"/>
<dbReference type="Gene3D" id="3.40.50.2300">
    <property type="match status" value="2"/>
</dbReference>
<organism evidence="4 5">
    <name type="scientific">Gandjariella thermophila</name>
    <dbReference type="NCBI Taxonomy" id="1931992"/>
    <lineage>
        <taxon>Bacteria</taxon>
        <taxon>Bacillati</taxon>
        <taxon>Actinomycetota</taxon>
        <taxon>Actinomycetes</taxon>
        <taxon>Pseudonocardiales</taxon>
        <taxon>Pseudonocardiaceae</taxon>
        <taxon>Gandjariella</taxon>
    </lineage>
</organism>
<protein>
    <submittedName>
        <fullName evidence="4">Sugar ABC transporter substrate-binding protein</fullName>
    </submittedName>
</protein>
<dbReference type="Pfam" id="PF13407">
    <property type="entry name" value="Peripla_BP_4"/>
    <property type="match status" value="1"/>
</dbReference>
<dbReference type="GO" id="GO:0030288">
    <property type="term" value="C:outer membrane-bounded periplasmic space"/>
    <property type="evidence" value="ECO:0007669"/>
    <property type="project" value="TreeGrafter"/>
</dbReference>
<dbReference type="InterPro" id="IPR025997">
    <property type="entry name" value="SBP_2_dom"/>
</dbReference>
<feature type="domain" description="Periplasmic binding protein" evidence="3">
    <location>
        <begin position="62"/>
        <end position="306"/>
    </location>
</feature>
<sequence length="344" mass="34973">MTSPQLFEPPAGRRPRRVRALLGSALAAGALLVAGCSGPAASNAPTATSGGGSGGSGGPMHVAVITHGTAGDAFWNVVKNGAQAAGRQLGVQVDYNSDGDPGNQAKLIDNAVAQHVDGLVVSMANPDALKTSIQNAVKAGIPVVTINSGGSRSAEFGAIAHVGQDETIAGQEAGKRLAAAGKTKVLCVIHEAGNVGLNQRCDGVRQGFGGGQVQNLQVDINNPTDVQSRIKGALESDNSVDAVLTLNPQVASSAVNAVNEAHSKAAVATFDLNSDVASEVASGQVLFAVDQQQYEQGYLPIVMLKLYHDNANTVGGGRPVLTGPGFVEKSNVDKVAKYAQQGTR</sequence>
<evidence type="ECO:0000256" key="1">
    <source>
        <dbReference type="ARBA" id="ARBA00004196"/>
    </source>
</evidence>
<evidence type="ECO:0000259" key="3">
    <source>
        <dbReference type="Pfam" id="PF13407"/>
    </source>
</evidence>
<dbReference type="EMBL" id="BJFL01000021">
    <property type="protein sequence ID" value="GDY32154.1"/>
    <property type="molecule type" value="Genomic_DNA"/>
</dbReference>
<dbReference type="InterPro" id="IPR006311">
    <property type="entry name" value="TAT_signal"/>
</dbReference>
<comment type="caution">
    <text evidence="4">The sequence shown here is derived from an EMBL/GenBank/DDBJ whole genome shotgun (WGS) entry which is preliminary data.</text>
</comment>
<dbReference type="CDD" id="cd06312">
    <property type="entry name" value="PBP1_ABC_sugar_binding-like"/>
    <property type="match status" value="1"/>
</dbReference>
<proteinExistence type="inferred from homology"/>
<evidence type="ECO:0000313" key="5">
    <source>
        <dbReference type="Proteomes" id="UP000298860"/>
    </source>
</evidence>
<gene>
    <name evidence="4" type="ORF">GTS_37870</name>
</gene>
<dbReference type="PROSITE" id="PS51318">
    <property type="entry name" value="TAT"/>
    <property type="match status" value="1"/>
</dbReference>
<dbReference type="Proteomes" id="UP000298860">
    <property type="component" value="Unassembled WGS sequence"/>
</dbReference>
<keyword evidence="5" id="KW-1185">Reference proteome</keyword>
<reference evidence="5" key="1">
    <citation type="submission" date="2019-04" db="EMBL/GenBank/DDBJ databases">
        <title>Draft genome sequence of Pseudonocardiaceae bacterium SL3-2-4.</title>
        <authorList>
            <person name="Ningsih F."/>
            <person name="Yokota A."/>
            <person name="Sakai Y."/>
            <person name="Nanatani K."/>
            <person name="Yabe S."/>
            <person name="Oetari A."/>
            <person name="Sjamsuridzal W."/>
        </authorList>
    </citation>
    <scope>NUCLEOTIDE SEQUENCE [LARGE SCALE GENOMIC DNA]</scope>
    <source>
        <strain evidence="5">SL3-2-4</strain>
    </source>
</reference>
<dbReference type="PANTHER" id="PTHR30036">
    <property type="entry name" value="D-XYLOSE-BINDING PERIPLASMIC PROTEIN"/>
    <property type="match status" value="1"/>
</dbReference>
<name>A0A4D4J9C5_9PSEU</name>
<dbReference type="InterPro" id="IPR028082">
    <property type="entry name" value="Peripla_BP_I"/>
</dbReference>
<dbReference type="InterPro" id="IPR050555">
    <property type="entry name" value="Bact_Solute-Bind_Prot2"/>
</dbReference>
<dbReference type="GO" id="GO:0030246">
    <property type="term" value="F:carbohydrate binding"/>
    <property type="evidence" value="ECO:0007669"/>
    <property type="project" value="TreeGrafter"/>
</dbReference>